<dbReference type="PANTHER" id="PTHR47958">
    <property type="entry name" value="ATP-DEPENDENT RNA HELICASE DBP3"/>
    <property type="match status" value="1"/>
</dbReference>
<sequence>MGDKTAIIFVNTKKSAYSLSRQLDRLGYRVTTLHGWKTHEQREFPTYDLRMLSFACLQISLEGFRNKRYNYPVATDVAVHGIDIPDVAHVLNFDMSNNIEQYTHRIGRTGRAGKPGIARTFLTLGDTEVFYDLKQSNSPIPPELSRHEAFNFIPVYTRTYGDYIANRDD</sequence>
<dbReference type="Gene3D" id="3.40.50.300">
    <property type="entry name" value="P-loop containing nucleotide triphosphate hydrolases"/>
    <property type="match status" value="1"/>
</dbReference>
<organism evidence="2 3">
    <name type="scientific">Marchantia polymorpha subsp. ruderalis</name>
    <dbReference type="NCBI Taxonomy" id="1480154"/>
    <lineage>
        <taxon>Eukaryota</taxon>
        <taxon>Viridiplantae</taxon>
        <taxon>Streptophyta</taxon>
        <taxon>Embryophyta</taxon>
        <taxon>Marchantiophyta</taxon>
        <taxon>Marchantiopsida</taxon>
        <taxon>Marchantiidae</taxon>
        <taxon>Marchantiales</taxon>
        <taxon>Marchantiaceae</taxon>
        <taxon>Marchantia</taxon>
    </lineage>
</organism>
<dbReference type="SUPFAM" id="SSF52540">
    <property type="entry name" value="P-loop containing nucleoside triphosphate hydrolases"/>
    <property type="match status" value="1"/>
</dbReference>
<name>A0AAF6ALX8_MARPO</name>
<dbReference type="CDD" id="cd18787">
    <property type="entry name" value="SF2_C_DEAD"/>
    <property type="match status" value="1"/>
</dbReference>
<protein>
    <recommendedName>
        <fullName evidence="1">Helicase C-terminal domain-containing protein</fullName>
    </recommendedName>
</protein>
<proteinExistence type="predicted"/>
<reference evidence="3" key="1">
    <citation type="journal article" date="2020" name="Curr. Biol.">
        <title>Chromatin organization in early land plants reveals an ancestral association between H3K27me3, transposons, and constitutive heterochromatin.</title>
        <authorList>
            <person name="Montgomery S.A."/>
            <person name="Tanizawa Y."/>
            <person name="Galik B."/>
            <person name="Wang N."/>
            <person name="Ito T."/>
            <person name="Mochizuki T."/>
            <person name="Akimcheva S."/>
            <person name="Bowman J.L."/>
            <person name="Cognat V."/>
            <person name="Marechal-Drouard L."/>
            <person name="Ekker H."/>
            <person name="Hong S.F."/>
            <person name="Kohchi T."/>
            <person name="Lin S.S."/>
            <person name="Liu L.D."/>
            <person name="Nakamura Y."/>
            <person name="Valeeva L.R."/>
            <person name="Shakirov E.V."/>
            <person name="Shippen D.E."/>
            <person name="Wei W.L."/>
            <person name="Yagura M."/>
            <person name="Yamaoka S."/>
            <person name="Yamato K.T."/>
            <person name="Liu C."/>
            <person name="Berger F."/>
        </authorList>
    </citation>
    <scope>NUCLEOTIDE SEQUENCE [LARGE SCALE GENOMIC DNA]</scope>
    <source>
        <strain evidence="3">Tak-1</strain>
    </source>
</reference>
<accession>A0AAF6ALX8</accession>
<dbReference type="SMART" id="SM00490">
    <property type="entry name" value="HELICc"/>
    <property type="match status" value="1"/>
</dbReference>
<dbReference type="Proteomes" id="UP001162541">
    <property type="component" value="Chromosome 1"/>
</dbReference>
<evidence type="ECO:0000313" key="2">
    <source>
        <dbReference type="EMBL" id="BBM97448.1"/>
    </source>
</evidence>
<dbReference type="PROSITE" id="PS51194">
    <property type="entry name" value="HELICASE_CTER"/>
    <property type="match status" value="1"/>
</dbReference>
<dbReference type="Pfam" id="PF00271">
    <property type="entry name" value="Helicase_C"/>
    <property type="match status" value="1"/>
</dbReference>
<dbReference type="EMBL" id="AP019866">
    <property type="protein sequence ID" value="BBM97448.1"/>
    <property type="molecule type" value="Genomic_DNA"/>
</dbReference>
<evidence type="ECO:0000313" key="3">
    <source>
        <dbReference type="Proteomes" id="UP001162541"/>
    </source>
</evidence>
<feature type="domain" description="Helicase C-terminal" evidence="1">
    <location>
        <begin position="1"/>
        <end position="161"/>
    </location>
</feature>
<evidence type="ECO:0000259" key="1">
    <source>
        <dbReference type="PROSITE" id="PS51194"/>
    </source>
</evidence>
<gene>
    <name evidence="2" type="ORF">Mp_1g05800</name>
</gene>
<dbReference type="InterPro" id="IPR027417">
    <property type="entry name" value="P-loop_NTPase"/>
</dbReference>
<dbReference type="InterPro" id="IPR001650">
    <property type="entry name" value="Helicase_C-like"/>
</dbReference>
<dbReference type="AlphaFoldDB" id="A0AAF6ALX8"/>